<organism evidence="1 2">
    <name type="scientific">Maritimibacter alkaliphilus HTCC2654</name>
    <dbReference type="NCBI Taxonomy" id="314271"/>
    <lineage>
        <taxon>Bacteria</taxon>
        <taxon>Pseudomonadati</taxon>
        <taxon>Pseudomonadota</taxon>
        <taxon>Alphaproteobacteria</taxon>
        <taxon>Rhodobacterales</taxon>
        <taxon>Roseobacteraceae</taxon>
        <taxon>Maritimibacter</taxon>
    </lineage>
</organism>
<sequence>MKPFALITIGWIAASGALAIII</sequence>
<dbReference type="HOGENOM" id="CLU_3424795_0_0_5"/>
<comment type="caution">
    <text evidence="1">The sequence shown here is derived from an EMBL/GenBank/DDBJ whole genome shotgun (WGS) entry which is preliminary data.</text>
</comment>
<keyword evidence="2" id="KW-1185">Reference proteome</keyword>
<proteinExistence type="predicted"/>
<protein>
    <submittedName>
        <fullName evidence="1">Uncharacterized protein</fullName>
    </submittedName>
</protein>
<evidence type="ECO:0000313" key="2">
    <source>
        <dbReference type="Proteomes" id="UP000002931"/>
    </source>
</evidence>
<gene>
    <name evidence="1" type="ORF">RB2654_05235</name>
</gene>
<reference evidence="1 2" key="1">
    <citation type="journal article" date="2010" name="J. Bacteriol.">
        <title>Genome sequences of Pelagibaca bermudensis HTCC2601T and Maritimibacter alkaliphilus HTCC2654T, the type strains of two marine Roseobacter genera.</title>
        <authorList>
            <person name="Thrash J.C."/>
            <person name="Cho J.C."/>
            <person name="Ferriera S."/>
            <person name="Johnson J."/>
            <person name="Vergin K.L."/>
            <person name="Giovannoni S.J."/>
        </authorList>
    </citation>
    <scope>NUCLEOTIDE SEQUENCE [LARGE SCALE GENOMIC DNA]</scope>
    <source>
        <strain evidence="1 2">HTCC2654</strain>
    </source>
</reference>
<dbReference type="Proteomes" id="UP000002931">
    <property type="component" value="Unassembled WGS sequence"/>
</dbReference>
<evidence type="ECO:0000313" key="1">
    <source>
        <dbReference type="EMBL" id="EAQ11061.1"/>
    </source>
</evidence>
<accession>A3VL11</accession>
<dbReference type="EMBL" id="AAMT01000020">
    <property type="protein sequence ID" value="EAQ11061.1"/>
    <property type="molecule type" value="Genomic_DNA"/>
</dbReference>
<name>A3VL11_9RHOB</name>
<dbReference type="AlphaFoldDB" id="A3VL11"/>